<keyword evidence="1" id="KW-1133">Transmembrane helix</keyword>
<gene>
    <name evidence="2" type="ORF">BXY45_1378</name>
</gene>
<evidence type="ECO:0000313" key="3">
    <source>
        <dbReference type="Proteomes" id="UP000245469"/>
    </source>
</evidence>
<evidence type="ECO:0000256" key="1">
    <source>
        <dbReference type="SAM" id="Phobius"/>
    </source>
</evidence>
<organism evidence="2 3">
    <name type="scientific">Quadrisphaera granulorum</name>
    <dbReference type="NCBI Taxonomy" id="317664"/>
    <lineage>
        <taxon>Bacteria</taxon>
        <taxon>Bacillati</taxon>
        <taxon>Actinomycetota</taxon>
        <taxon>Actinomycetes</taxon>
        <taxon>Kineosporiales</taxon>
        <taxon>Kineosporiaceae</taxon>
        <taxon>Quadrisphaera</taxon>
    </lineage>
</organism>
<feature type="transmembrane region" description="Helical" evidence="1">
    <location>
        <begin position="187"/>
        <end position="205"/>
    </location>
</feature>
<dbReference type="RefSeq" id="WP_109776373.1">
    <property type="nucleotide sequence ID" value="NZ_QGDQ01000037.1"/>
</dbReference>
<keyword evidence="1" id="KW-0812">Transmembrane</keyword>
<name>A0A315ZP98_9ACTN</name>
<protein>
    <recommendedName>
        <fullName evidence="4">DUF2975 family protein</fullName>
    </recommendedName>
</protein>
<keyword evidence="3" id="KW-1185">Reference proteome</keyword>
<sequence>MVLDDRADDVPAPLRPNRRRASALHVGATFMRLLVALGALLVAASIWTALTGRAILSDGGLASYLTLDLLPQLQQADPRGDATIRIIDLQLWVRLLAYTPNVITGLVMVFSALTTTKILIAIAAARPFEPSTARRVHRLGLLMAGGGALAGLTDTVASFTFSITQAGDYDSGWHTAYEGLSFTAGDWPWTLIITGTVVTAAAAAFREGARLQHEADGVV</sequence>
<proteinExistence type="predicted"/>
<keyword evidence="1" id="KW-0472">Membrane</keyword>
<dbReference type="EMBL" id="QGDQ01000037">
    <property type="protein sequence ID" value="PWJ47465.1"/>
    <property type="molecule type" value="Genomic_DNA"/>
</dbReference>
<feature type="transmembrane region" description="Helical" evidence="1">
    <location>
        <begin position="140"/>
        <end position="167"/>
    </location>
</feature>
<comment type="caution">
    <text evidence="2">The sequence shown here is derived from an EMBL/GenBank/DDBJ whole genome shotgun (WGS) entry which is preliminary data.</text>
</comment>
<dbReference type="AlphaFoldDB" id="A0A315ZP98"/>
<feature type="transmembrane region" description="Helical" evidence="1">
    <location>
        <begin position="102"/>
        <end position="128"/>
    </location>
</feature>
<accession>A0A315ZP98</accession>
<evidence type="ECO:0008006" key="4">
    <source>
        <dbReference type="Google" id="ProtNLM"/>
    </source>
</evidence>
<feature type="transmembrane region" description="Helical" evidence="1">
    <location>
        <begin position="23"/>
        <end position="47"/>
    </location>
</feature>
<evidence type="ECO:0000313" key="2">
    <source>
        <dbReference type="EMBL" id="PWJ47465.1"/>
    </source>
</evidence>
<reference evidence="2 3" key="1">
    <citation type="submission" date="2018-03" db="EMBL/GenBank/DDBJ databases">
        <title>Genomic Encyclopedia of Archaeal and Bacterial Type Strains, Phase II (KMG-II): from individual species to whole genera.</title>
        <authorList>
            <person name="Goeker M."/>
        </authorList>
    </citation>
    <scope>NUCLEOTIDE SEQUENCE [LARGE SCALE GENOMIC DNA]</scope>
    <source>
        <strain evidence="2 3">DSM 44889</strain>
    </source>
</reference>
<dbReference type="Proteomes" id="UP000245469">
    <property type="component" value="Unassembled WGS sequence"/>
</dbReference>